<reference evidence="1 2" key="2">
    <citation type="submission" date="2017-10" db="EMBL/GenBank/DDBJ databases">
        <title>Bacterial endophytes that colonize and modify switchgrass growth.</title>
        <authorList>
            <person name="Debolt S."/>
        </authorList>
    </citation>
    <scope>NUCLEOTIDE SEQUENCE [LARGE SCALE GENOMIC DNA]</scope>
    <source>
        <strain evidence="1 2">A2-S9</strain>
    </source>
</reference>
<dbReference type="InterPro" id="IPR011990">
    <property type="entry name" value="TPR-like_helical_dom_sf"/>
</dbReference>
<name>A0A7Z1GRB0_9PSED</name>
<dbReference type="RefSeq" id="WP_098480743.1">
    <property type="nucleotide sequence ID" value="NZ_PDJN01000003.1"/>
</dbReference>
<dbReference type="Proteomes" id="UP000221580">
    <property type="component" value="Unassembled WGS sequence"/>
</dbReference>
<sequence>MTRKVLRRSTIIPIDLYIERAADRQLKSIVDEMGRPGYVLVARQMGKTNLLIHMKRTRTDDLVLYKDLSAQFDTSRTFFRDIIDSLIESFEELQPYEELIVSQRNDKIEANVEYDRHLRVLLKHTDKRIIIVLDEIDSLVNAPFSDVIFAQIRSMYFSRINFPEYERLTYVLSGVAEPTDLIKNKNISPFNIGEKIYLEDFGFSEFEAFIYKSKIDVSEEVISSIYDWTSGNPRMTWDICTEIEDMLIADQMVDSKTVAEVVNKLYLRDFDRAPVDHIRILVDSDKIIRDAIASIRWGKSEFVDDKTKSRLYLSGITGSAGGEVKIKNRIIDEALSDSWLKSITPTATSPIILALSYYALGDHPSVISAFEEIKADRALASKLTINNRLNFATSYLWMKKTELALDEFKYCLSISTGNANRQESELRIGNTLFYFKEHECAVEFFEAASNGPSSILKYNAQLQLAECYRASGLENNPKTLEIIEDLLLTLDTPDIHASEAGRTLYVASTVLRSNILMDIGRYEEADISLGKAFPMAVFTAQPKLLLLRYECVRNDALQRQDILVQLCNIVMSNSLVTRMFDEADLHFDNKQVAQVLSCLLEQNMLELFEEFLDYISSKSFAPNICRTEIIMTCVASIPSLGERASQVGLLLYAATNYLDDDVPLKVKLKLYRQISSYTDLPNSTMWRIRYLDEISKHTEFDHITVDDIQALSFTAFQLRKEKQFEKLEGLYNFWKKISTSAIELTPYWSIFVIAHAMLFKREIKCLPEARENAQQALDLIQLHHKDIFANSRSEEFHAVKRHADEILRLRAEHDPFRHIGRNQKIQVSYGEDKVVVVKFKQVREDLIGGKCVLINELI</sequence>
<dbReference type="EMBL" id="PDJN01000003">
    <property type="protein sequence ID" value="PFG60744.1"/>
    <property type="molecule type" value="Genomic_DNA"/>
</dbReference>
<protein>
    <submittedName>
        <fullName evidence="1">AAA domain-containing protein</fullName>
    </submittedName>
</protein>
<gene>
    <name evidence="1" type="ORF">DM05_5464</name>
</gene>
<reference evidence="1 2" key="1">
    <citation type="submission" date="2017-09" db="EMBL/GenBank/DDBJ databases">
        <authorList>
            <person name="DeBolt S."/>
            <person name="Huntemann M."/>
            <person name="Clum A."/>
            <person name="Pillay M."/>
            <person name="Palaniappan K."/>
            <person name="Varghese N."/>
            <person name="Mikhailova N."/>
            <person name="Stamatis D."/>
            <person name="Reddy T."/>
            <person name="Daum C."/>
            <person name="Shapiro N."/>
            <person name="Ivanova N."/>
            <person name="Kyrpides N."/>
            <person name="Woyke T."/>
        </authorList>
    </citation>
    <scope>NUCLEOTIDE SEQUENCE [LARGE SCALE GENOMIC DNA]</scope>
    <source>
        <strain evidence="1 2">A2-S9</strain>
    </source>
</reference>
<evidence type="ECO:0000313" key="1">
    <source>
        <dbReference type="EMBL" id="PFG60744.1"/>
    </source>
</evidence>
<dbReference type="SUPFAM" id="SSF52540">
    <property type="entry name" value="P-loop containing nucleoside triphosphate hydrolases"/>
    <property type="match status" value="1"/>
</dbReference>
<accession>A0A7Z1GRB0</accession>
<dbReference type="InterPro" id="IPR027417">
    <property type="entry name" value="P-loop_NTPase"/>
</dbReference>
<dbReference type="SUPFAM" id="SSF48452">
    <property type="entry name" value="TPR-like"/>
    <property type="match status" value="1"/>
</dbReference>
<comment type="caution">
    <text evidence="1">The sequence shown here is derived from an EMBL/GenBank/DDBJ whole genome shotgun (WGS) entry which is preliminary data.</text>
</comment>
<dbReference type="Pfam" id="PF14516">
    <property type="entry name" value="AAA_35"/>
    <property type="match status" value="1"/>
</dbReference>
<dbReference type="AlphaFoldDB" id="A0A7Z1GRB0"/>
<proteinExistence type="predicted"/>
<organism evidence="1 2">
    <name type="scientific">Pseudomonas poae</name>
    <dbReference type="NCBI Taxonomy" id="200451"/>
    <lineage>
        <taxon>Bacteria</taxon>
        <taxon>Pseudomonadati</taxon>
        <taxon>Pseudomonadota</taxon>
        <taxon>Gammaproteobacteria</taxon>
        <taxon>Pseudomonadales</taxon>
        <taxon>Pseudomonadaceae</taxon>
        <taxon>Pseudomonas</taxon>
    </lineage>
</organism>
<dbReference type="Gene3D" id="3.40.50.300">
    <property type="entry name" value="P-loop containing nucleotide triphosphate hydrolases"/>
    <property type="match status" value="1"/>
</dbReference>
<evidence type="ECO:0000313" key="2">
    <source>
        <dbReference type="Proteomes" id="UP000221580"/>
    </source>
</evidence>
<dbReference type="Gene3D" id="1.25.40.10">
    <property type="entry name" value="Tetratricopeptide repeat domain"/>
    <property type="match status" value="1"/>
</dbReference>